<feature type="coiled-coil region" evidence="1">
    <location>
        <begin position="111"/>
        <end position="146"/>
    </location>
</feature>
<proteinExistence type="predicted"/>
<sequence>MNSVPPIPIDSIPQRQPSGMGASVQVYIDNFVKSKELPPPSQKAAVFQYLDKLRIDAAASRMYKDAAKYQQISKDMQQAYFVEREMEKMRTTSRRISTARSALQTKISSNTQQYNTEIENYKNKRMKELQKIKESHEEQLQEFSNHWKDPKTMLEFAKPSPQLLNLRNIEKKQVILGDYQGAEIVRQRAVDLEKIETKNANNRAIAKMNVDYQNLLRKQQAEIDNFNKRTELQIQFFESQKNSSVAAISTQIRLNSTDPPRHTRKRKISYDQIYQKSKARPKSEIEEMEPEITLATPRTFSKMMEIRSISQGRQLDLDGIDITQHIKKPVRMH</sequence>
<gene>
    <name evidence="2" type="ORF">TVAG_000850</name>
</gene>
<dbReference type="EMBL" id="DS113392">
    <property type="protein sequence ID" value="EAY07801.1"/>
    <property type="molecule type" value="Genomic_DNA"/>
</dbReference>
<dbReference type="AlphaFoldDB" id="A2EHW1"/>
<dbReference type="VEuPathDB" id="TrichDB:TVAG_000850"/>
<dbReference type="InParanoid" id="A2EHW1"/>
<dbReference type="RefSeq" id="XP_001320024.1">
    <property type="nucleotide sequence ID" value="XM_001319989.1"/>
</dbReference>
<dbReference type="PANTHER" id="PTHR47026:SF2">
    <property type="entry name" value="FLAGELLAR ASSOCIATED PROTEIN"/>
    <property type="match status" value="1"/>
</dbReference>
<accession>A2EHW1</accession>
<reference evidence="2" key="1">
    <citation type="submission" date="2006-10" db="EMBL/GenBank/DDBJ databases">
        <authorList>
            <person name="Amadeo P."/>
            <person name="Zhao Q."/>
            <person name="Wortman J."/>
            <person name="Fraser-Liggett C."/>
            <person name="Carlton J."/>
        </authorList>
    </citation>
    <scope>NUCLEOTIDE SEQUENCE</scope>
    <source>
        <strain evidence="2">G3</strain>
    </source>
</reference>
<evidence type="ECO:0000313" key="3">
    <source>
        <dbReference type="Proteomes" id="UP000001542"/>
    </source>
</evidence>
<keyword evidence="3" id="KW-1185">Reference proteome</keyword>
<dbReference type="Proteomes" id="UP000001542">
    <property type="component" value="Unassembled WGS sequence"/>
</dbReference>
<dbReference type="KEGG" id="tva:4765696"/>
<dbReference type="VEuPathDB" id="TrichDB:TVAGG3_0076750"/>
<keyword evidence="1" id="KW-0175">Coiled coil</keyword>
<dbReference type="OrthoDB" id="10680991at2759"/>
<protein>
    <submittedName>
        <fullName evidence="2">Uncharacterized protein</fullName>
    </submittedName>
</protein>
<organism evidence="2 3">
    <name type="scientific">Trichomonas vaginalis (strain ATCC PRA-98 / G3)</name>
    <dbReference type="NCBI Taxonomy" id="412133"/>
    <lineage>
        <taxon>Eukaryota</taxon>
        <taxon>Metamonada</taxon>
        <taxon>Parabasalia</taxon>
        <taxon>Trichomonadida</taxon>
        <taxon>Trichomonadidae</taxon>
        <taxon>Trichomonas</taxon>
    </lineage>
</organism>
<reference evidence="2" key="2">
    <citation type="journal article" date="2007" name="Science">
        <title>Draft genome sequence of the sexually transmitted pathogen Trichomonas vaginalis.</title>
        <authorList>
            <person name="Carlton J.M."/>
            <person name="Hirt R.P."/>
            <person name="Silva J.C."/>
            <person name="Delcher A.L."/>
            <person name="Schatz M."/>
            <person name="Zhao Q."/>
            <person name="Wortman J.R."/>
            <person name="Bidwell S.L."/>
            <person name="Alsmark U.C.M."/>
            <person name="Besteiro S."/>
            <person name="Sicheritz-Ponten T."/>
            <person name="Noel C.J."/>
            <person name="Dacks J.B."/>
            <person name="Foster P.G."/>
            <person name="Simillion C."/>
            <person name="Van de Peer Y."/>
            <person name="Miranda-Saavedra D."/>
            <person name="Barton G.J."/>
            <person name="Westrop G.D."/>
            <person name="Mueller S."/>
            <person name="Dessi D."/>
            <person name="Fiori P.L."/>
            <person name="Ren Q."/>
            <person name="Paulsen I."/>
            <person name="Zhang H."/>
            <person name="Bastida-Corcuera F.D."/>
            <person name="Simoes-Barbosa A."/>
            <person name="Brown M.T."/>
            <person name="Hayes R.D."/>
            <person name="Mukherjee M."/>
            <person name="Okumura C.Y."/>
            <person name="Schneider R."/>
            <person name="Smith A.J."/>
            <person name="Vanacova S."/>
            <person name="Villalvazo M."/>
            <person name="Haas B.J."/>
            <person name="Pertea M."/>
            <person name="Feldblyum T.V."/>
            <person name="Utterback T.R."/>
            <person name="Shu C.L."/>
            <person name="Osoegawa K."/>
            <person name="de Jong P.J."/>
            <person name="Hrdy I."/>
            <person name="Horvathova L."/>
            <person name="Zubacova Z."/>
            <person name="Dolezal P."/>
            <person name="Malik S.B."/>
            <person name="Logsdon J.M. Jr."/>
            <person name="Henze K."/>
            <person name="Gupta A."/>
            <person name="Wang C.C."/>
            <person name="Dunne R.L."/>
            <person name="Upcroft J.A."/>
            <person name="Upcroft P."/>
            <person name="White O."/>
            <person name="Salzberg S.L."/>
            <person name="Tang P."/>
            <person name="Chiu C.-H."/>
            <person name="Lee Y.-S."/>
            <person name="Embley T.M."/>
            <person name="Coombs G.H."/>
            <person name="Mottram J.C."/>
            <person name="Tachezy J."/>
            <person name="Fraser-Liggett C.M."/>
            <person name="Johnson P.J."/>
        </authorList>
    </citation>
    <scope>NUCLEOTIDE SEQUENCE [LARGE SCALE GENOMIC DNA]</scope>
    <source>
        <strain evidence="2">G3</strain>
    </source>
</reference>
<evidence type="ECO:0000313" key="2">
    <source>
        <dbReference type="EMBL" id="EAY07801.1"/>
    </source>
</evidence>
<dbReference type="PANTHER" id="PTHR47026">
    <property type="entry name" value="PIGMENTOSA GTPASE REGULATOR-LIKE PROTEIN, PUTATIVE-RELATED"/>
    <property type="match status" value="1"/>
</dbReference>
<dbReference type="SMR" id="A2EHW1"/>
<evidence type="ECO:0000256" key="1">
    <source>
        <dbReference type="SAM" id="Coils"/>
    </source>
</evidence>
<name>A2EHW1_TRIV3</name>